<comment type="caution">
    <text evidence="3">The sequence shown here is derived from an EMBL/GenBank/DDBJ whole genome shotgun (WGS) entry which is preliminary data.</text>
</comment>
<name>A0ABV3DRZ9_9ACTN</name>
<sequence length="77" mass="7990">MNPEDQMSCGGCGGSGRAQQMQPCPNCGGSGGQQEYGGGPVYSPPRMPMSPAARLKVMAMNLIVLGGLAGYVYYTTR</sequence>
<feature type="compositionally biased region" description="Gly residues" evidence="1">
    <location>
        <begin position="28"/>
        <end position="40"/>
    </location>
</feature>
<evidence type="ECO:0000313" key="4">
    <source>
        <dbReference type="Proteomes" id="UP001551482"/>
    </source>
</evidence>
<feature type="transmembrane region" description="Helical" evidence="2">
    <location>
        <begin position="55"/>
        <end position="74"/>
    </location>
</feature>
<keyword evidence="2" id="KW-1133">Transmembrane helix</keyword>
<dbReference type="RefSeq" id="WP_358360590.1">
    <property type="nucleotide sequence ID" value="NZ_JBEZFP010000105.1"/>
</dbReference>
<keyword evidence="4" id="KW-1185">Reference proteome</keyword>
<organism evidence="3 4">
    <name type="scientific">Streptodolium elevatio</name>
    <dbReference type="NCBI Taxonomy" id="3157996"/>
    <lineage>
        <taxon>Bacteria</taxon>
        <taxon>Bacillati</taxon>
        <taxon>Actinomycetota</taxon>
        <taxon>Actinomycetes</taxon>
        <taxon>Kitasatosporales</taxon>
        <taxon>Streptomycetaceae</taxon>
        <taxon>Streptodolium</taxon>
    </lineage>
</organism>
<dbReference type="EMBL" id="JBEZFP010000105">
    <property type="protein sequence ID" value="MEU8137949.1"/>
    <property type="molecule type" value="Genomic_DNA"/>
</dbReference>
<proteinExistence type="predicted"/>
<evidence type="ECO:0000313" key="3">
    <source>
        <dbReference type="EMBL" id="MEU8137949.1"/>
    </source>
</evidence>
<keyword evidence="2" id="KW-0472">Membrane</keyword>
<evidence type="ECO:0000256" key="1">
    <source>
        <dbReference type="SAM" id="MobiDB-lite"/>
    </source>
</evidence>
<gene>
    <name evidence="3" type="ORF">AB0C36_31125</name>
</gene>
<protein>
    <submittedName>
        <fullName evidence="3">Uncharacterized protein</fullName>
    </submittedName>
</protein>
<accession>A0ABV3DRZ9</accession>
<feature type="region of interest" description="Disordered" evidence="1">
    <location>
        <begin position="1"/>
        <end position="43"/>
    </location>
</feature>
<dbReference type="Proteomes" id="UP001551482">
    <property type="component" value="Unassembled WGS sequence"/>
</dbReference>
<reference evidence="3 4" key="1">
    <citation type="submission" date="2024-06" db="EMBL/GenBank/DDBJ databases">
        <title>The Natural Products Discovery Center: Release of the First 8490 Sequenced Strains for Exploring Actinobacteria Biosynthetic Diversity.</title>
        <authorList>
            <person name="Kalkreuter E."/>
            <person name="Kautsar S.A."/>
            <person name="Yang D."/>
            <person name="Bader C.D."/>
            <person name="Teijaro C.N."/>
            <person name="Fluegel L."/>
            <person name="Davis C.M."/>
            <person name="Simpson J.R."/>
            <person name="Lauterbach L."/>
            <person name="Steele A.D."/>
            <person name="Gui C."/>
            <person name="Meng S."/>
            <person name="Li G."/>
            <person name="Viehrig K."/>
            <person name="Ye F."/>
            <person name="Su P."/>
            <person name="Kiefer A.F."/>
            <person name="Nichols A."/>
            <person name="Cepeda A.J."/>
            <person name="Yan W."/>
            <person name="Fan B."/>
            <person name="Jiang Y."/>
            <person name="Adhikari A."/>
            <person name="Zheng C.-J."/>
            <person name="Schuster L."/>
            <person name="Cowan T.M."/>
            <person name="Smanski M.J."/>
            <person name="Chevrette M.G."/>
            <person name="De Carvalho L.P.S."/>
            <person name="Shen B."/>
        </authorList>
    </citation>
    <scope>NUCLEOTIDE SEQUENCE [LARGE SCALE GENOMIC DNA]</scope>
    <source>
        <strain evidence="3 4">NPDC048946</strain>
    </source>
</reference>
<evidence type="ECO:0000256" key="2">
    <source>
        <dbReference type="SAM" id="Phobius"/>
    </source>
</evidence>
<keyword evidence="2" id="KW-0812">Transmembrane</keyword>